<evidence type="ECO:0000256" key="2">
    <source>
        <dbReference type="SAM" id="SignalP"/>
    </source>
</evidence>
<dbReference type="HOGENOM" id="CLU_084483_0_0_11"/>
<dbReference type="Proteomes" id="UP000002791">
    <property type="component" value="Chromosome"/>
</dbReference>
<evidence type="ECO:0008006" key="5">
    <source>
        <dbReference type="Google" id="ProtNLM"/>
    </source>
</evidence>
<organism evidence="3 4">
    <name type="scientific">Saccharomonospora cyanea NA-134</name>
    <dbReference type="NCBI Taxonomy" id="882082"/>
    <lineage>
        <taxon>Bacteria</taxon>
        <taxon>Bacillati</taxon>
        <taxon>Actinomycetota</taxon>
        <taxon>Actinomycetes</taxon>
        <taxon>Pseudonocardiales</taxon>
        <taxon>Pseudonocardiaceae</taxon>
        <taxon>Saccharomonospora</taxon>
    </lineage>
</organism>
<proteinExistence type="predicted"/>
<accession>H5XNA1</accession>
<keyword evidence="2" id="KW-0732">Signal</keyword>
<feature type="signal peptide" evidence="2">
    <location>
        <begin position="1"/>
        <end position="23"/>
    </location>
</feature>
<feature type="compositionally biased region" description="Low complexity" evidence="1">
    <location>
        <begin position="40"/>
        <end position="57"/>
    </location>
</feature>
<feature type="region of interest" description="Disordered" evidence="1">
    <location>
        <begin position="25"/>
        <end position="79"/>
    </location>
</feature>
<dbReference type="EMBL" id="CM001440">
    <property type="protein sequence ID" value="EHR63734.1"/>
    <property type="molecule type" value="Genomic_DNA"/>
</dbReference>
<keyword evidence="4" id="KW-1185">Reference proteome</keyword>
<sequence>MRKRRITLAAAVAALGLGLTACGDTETGAAQPADTTKAGTSSASASPTSSEAPAPESTEAKPSGSSASGDVTAPGTELKVGETATVPFTYGTDMSGTIAITVTAIEQGAPADLAAFGDRAKGLVPYFIKYQVENVEGTDLSYSSVRLRATTADGRGTGVIISGDVEGKCESETADRDFTTAGASYETCALQASREGIEVVGAEFSDGDDYLDDPVVWSE</sequence>
<evidence type="ECO:0000256" key="1">
    <source>
        <dbReference type="SAM" id="MobiDB-lite"/>
    </source>
</evidence>
<evidence type="ECO:0000313" key="4">
    <source>
        <dbReference type="Proteomes" id="UP000002791"/>
    </source>
</evidence>
<gene>
    <name evidence="3" type="ORF">SaccyDRAFT_4938</name>
</gene>
<dbReference type="STRING" id="882082.SaccyDRAFT_4938"/>
<dbReference type="OrthoDB" id="3874174at2"/>
<dbReference type="PROSITE" id="PS51257">
    <property type="entry name" value="PROKAR_LIPOPROTEIN"/>
    <property type="match status" value="1"/>
</dbReference>
<reference evidence="3 4" key="1">
    <citation type="submission" date="2011-11" db="EMBL/GenBank/DDBJ databases">
        <title>The Noncontiguous Finished sequence of Saccharomonospora cyanea NA-134.</title>
        <authorList>
            <consortium name="US DOE Joint Genome Institute"/>
            <person name="Lucas S."/>
            <person name="Han J."/>
            <person name="Lapidus A."/>
            <person name="Cheng J.-F."/>
            <person name="Goodwin L."/>
            <person name="Pitluck S."/>
            <person name="Peters L."/>
            <person name="Ovchinnikova G."/>
            <person name="Lu M."/>
            <person name="Detter J.C."/>
            <person name="Han C."/>
            <person name="Tapia R."/>
            <person name="Land M."/>
            <person name="Hauser L."/>
            <person name="Kyrpides N."/>
            <person name="Ivanova N."/>
            <person name="Pagani I."/>
            <person name="Brambilla E.-M."/>
            <person name="Klenk H.-P."/>
            <person name="Woyke T."/>
        </authorList>
    </citation>
    <scope>NUCLEOTIDE SEQUENCE [LARGE SCALE GENOMIC DNA]</scope>
    <source>
        <strain evidence="3 4">NA-134</strain>
    </source>
</reference>
<dbReference type="RefSeq" id="WP_005460242.1">
    <property type="nucleotide sequence ID" value="NZ_CM001440.1"/>
</dbReference>
<dbReference type="AlphaFoldDB" id="H5XNA1"/>
<dbReference type="eggNOG" id="ENOG5032ZAR">
    <property type="taxonomic scope" value="Bacteria"/>
</dbReference>
<name>H5XNA1_9PSEU</name>
<protein>
    <recommendedName>
        <fullName evidence="5">Lipoprotein</fullName>
    </recommendedName>
</protein>
<feature type="chain" id="PRO_5003601194" description="Lipoprotein" evidence="2">
    <location>
        <begin position="24"/>
        <end position="219"/>
    </location>
</feature>
<evidence type="ECO:0000313" key="3">
    <source>
        <dbReference type="EMBL" id="EHR63734.1"/>
    </source>
</evidence>